<dbReference type="CDD" id="cd00067">
    <property type="entry name" value="GAL4"/>
    <property type="match status" value="1"/>
</dbReference>
<dbReference type="HOGENOM" id="CLU_388879_0_0_1"/>
<dbReference type="SMART" id="SM00066">
    <property type="entry name" value="GAL4"/>
    <property type="match status" value="1"/>
</dbReference>
<dbReference type="Gene3D" id="4.10.240.10">
    <property type="entry name" value="Zn(2)-C6 fungal-type DNA-binding domain"/>
    <property type="match status" value="1"/>
</dbReference>
<feature type="compositionally biased region" description="Polar residues" evidence="6">
    <location>
        <begin position="818"/>
        <end position="828"/>
    </location>
</feature>
<keyword evidence="2" id="KW-0805">Transcription regulation</keyword>
<keyword evidence="4" id="KW-0804">Transcription</keyword>
<dbReference type="PROSITE" id="PS50048">
    <property type="entry name" value="ZN2_CY6_FUNGAL_2"/>
    <property type="match status" value="1"/>
</dbReference>
<evidence type="ECO:0000256" key="2">
    <source>
        <dbReference type="ARBA" id="ARBA00023015"/>
    </source>
</evidence>
<dbReference type="Proteomes" id="UP000006853">
    <property type="component" value="Chromosome 1"/>
</dbReference>
<dbReference type="GO" id="GO:0000978">
    <property type="term" value="F:RNA polymerase II cis-regulatory region sequence-specific DNA binding"/>
    <property type="evidence" value="ECO:0007669"/>
    <property type="project" value="TreeGrafter"/>
</dbReference>
<dbReference type="PANTHER" id="PTHR31069">
    <property type="entry name" value="OLEATE-ACTIVATED TRANSCRIPTION FACTOR 1-RELATED"/>
    <property type="match status" value="1"/>
</dbReference>
<dbReference type="Pfam" id="PF00172">
    <property type="entry name" value="Zn_clus"/>
    <property type="match status" value="1"/>
</dbReference>
<dbReference type="InterPro" id="IPR050675">
    <property type="entry name" value="OAF3"/>
</dbReference>
<evidence type="ECO:0000313" key="8">
    <source>
        <dbReference type="EMBL" id="CCA37288.1"/>
    </source>
</evidence>
<keyword evidence="1" id="KW-0479">Metal-binding</keyword>
<dbReference type="Pfam" id="PF04082">
    <property type="entry name" value="Fungal_trans"/>
    <property type="match status" value="1"/>
</dbReference>
<feature type="region of interest" description="Disordered" evidence="6">
    <location>
        <begin position="811"/>
        <end position="830"/>
    </location>
</feature>
<dbReference type="GO" id="GO:0006351">
    <property type="term" value="P:DNA-templated transcription"/>
    <property type="evidence" value="ECO:0007669"/>
    <property type="project" value="InterPro"/>
</dbReference>
<dbReference type="GO" id="GO:0000981">
    <property type="term" value="F:DNA-binding transcription factor activity, RNA polymerase II-specific"/>
    <property type="evidence" value="ECO:0007669"/>
    <property type="project" value="InterPro"/>
</dbReference>
<proteinExistence type="predicted"/>
<reference evidence="8 9" key="1">
    <citation type="journal article" date="2011" name="J. Biotechnol.">
        <title>High-quality genome sequence of Pichia pastoris CBS7435.</title>
        <authorList>
            <person name="Kuberl A."/>
            <person name="Schneider J."/>
            <person name="Thallinger G.G."/>
            <person name="Anderl I."/>
            <person name="Wibberg D."/>
            <person name="Hajek T."/>
            <person name="Jaenicke S."/>
            <person name="Brinkrolf K."/>
            <person name="Goesmann A."/>
            <person name="Szczepanowski R."/>
            <person name="Puhler A."/>
            <person name="Schwab H."/>
            <person name="Glieder A."/>
            <person name="Pichler H."/>
        </authorList>
    </citation>
    <scope>NUCLEOTIDE SEQUENCE [LARGE SCALE GENOMIC DNA]</scope>
    <source>
        <strain evidence="9">ATCC 76273 / CBS 7435 / CECT 11047 / NRRL Y-11430 / Wegner 21-1</strain>
    </source>
</reference>
<evidence type="ECO:0000313" key="9">
    <source>
        <dbReference type="Proteomes" id="UP000006853"/>
    </source>
</evidence>
<dbReference type="GO" id="GO:0008270">
    <property type="term" value="F:zinc ion binding"/>
    <property type="evidence" value="ECO:0007669"/>
    <property type="project" value="InterPro"/>
</dbReference>
<protein>
    <recommendedName>
        <fullName evidence="7">Zn(2)-C6 fungal-type domain-containing protein</fullName>
    </recommendedName>
</protein>
<evidence type="ECO:0000256" key="1">
    <source>
        <dbReference type="ARBA" id="ARBA00022723"/>
    </source>
</evidence>
<evidence type="ECO:0000256" key="5">
    <source>
        <dbReference type="ARBA" id="ARBA00023242"/>
    </source>
</evidence>
<sequence length="853" mass="98333">MQGVLKLKFDWRPNCLAKHSILILLLEARHRGSCKFVNPFLSFLFLFGKLRNLITFINTPSLAPKLAMERTKKRRRTPFSCLMCRKRKIKCDRRKPACSNCIKSNCSPKCLYEPTVWISGNETVPKSENSLNPVIPSTPNSLVMSQEYYVPTITEFYGKRDYINTGSSREEALCEEISLLKESLRKLQKNTAVRRGATICFFNKVVDPFATWKMKRKFRNVGVFSWLSLMKKDRLMSIVANRATKVGKTEQSKFYDERQQLNSKLLRIFDNGSPRYFVKQVPHPICLSGDIASVRPVIERISSTLPPMDIVDMLVDRFFTSIYPFLPIFDEIILKETVAHIVRPVESEGTETSSLKVSLHYKNKKELVNVALVLLVLRLAYLTVEVKSKTTATLTEKETQILNFPIGLSYITHSRSILDYCNYLRKPELETIQALLLLKSYYTWCPAETEGIADSESNILMAVIVQSAFDVGLNVNSNALFIHTDNESHLRVLQLWKKIWASILNIEHRRAFTQGVSIRIDEKDYDSLLPNFDSTLSNNSDINVERCTIDHIWDRQKFNPMIRDLIDLSVNIKKDPLVSDIVDWCEKWEASVHKFNSRTSHRSQPLAKVDNTILQLEAATLLFVLLHHLLYHAQNANDPENYLIYTKKLFELVQKMYQLVVDFLKSLTDNPPDCFFLVITSVERAVIASLYFYRHVSLNLLFYLDLVNDAQYRSSANALYEKVDKNFQCLVTLSADLSRVSYTSFRFWGMTKFVSIVQNDPIERSHIYDQTDNISALIQFSKSLEAHFDDIAVWADNNGFDPDYQPVFKTGDDRKPVTKQTASPSSKEPSFDLFTDFFNFEGQEESFLWSADT</sequence>
<reference key="2">
    <citation type="submission" date="2011-04" db="EMBL/GenBank/DDBJ databases">
        <title>High-quality genome sequence of Pichia pastoris CBS 7435.</title>
        <authorList>
            <person name="Kueberl A."/>
            <person name="Schneider J."/>
            <person name="Thallinger G.G."/>
            <person name="Anderl I."/>
            <person name="Wibberg D."/>
            <person name="Hajek T."/>
            <person name="Jaenicke S."/>
            <person name="Brinkrolf K."/>
            <person name="Goesmann A."/>
            <person name="Szczepanowski R."/>
            <person name="Puehler A."/>
            <person name="Schwab H."/>
            <person name="Glieder A."/>
            <person name="Pichler H."/>
        </authorList>
    </citation>
    <scope>NUCLEOTIDE SEQUENCE</scope>
    <source>
        <strain>CBS 7435</strain>
    </source>
</reference>
<evidence type="ECO:0000256" key="3">
    <source>
        <dbReference type="ARBA" id="ARBA00023125"/>
    </source>
</evidence>
<dbReference type="EMBL" id="FR839628">
    <property type="protein sequence ID" value="CCA37288.1"/>
    <property type="molecule type" value="Genomic_DNA"/>
</dbReference>
<keyword evidence="9" id="KW-1185">Reference proteome</keyword>
<dbReference type="InterPro" id="IPR007219">
    <property type="entry name" value="XnlR_reg_dom"/>
</dbReference>
<dbReference type="InterPro" id="IPR001138">
    <property type="entry name" value="Zn2Cys6_DnaBD"/>
</dbReference>
<dbReference type="GO" id="GO:0045944">
    <property type="term" value="P:positive regulation of transcription by RNA polymerase II"/>
    <property type="evidence" value="ECO:0007669"/>
    <property type="project" value="TreeGrafter"/>
</dbReference>
<dbReference type="GO" id="GO:0005634">
    <property type="term" value="C:nucleus"/>
    <property type="evidence" value="ECO:0007669"/>
    <property type="project" value="TreeGrafter"/>
</dbReference>
<dbReference type="CDD" id="cd12148">
    <property type="entry name" value="fungal_TF_MHR"/>
    <property type="match status" value="1"/>
</dbReference>
<dbReference type="AlphaFoldDB" id="F2QPG0"/>
<reference evidence="8 9" key="3">
    <citation type="journal article" date="2016" name="FEMS Yeast Res.">
        <title>Curation of the genome annotation of Pichia pastoris (Komagataella phaffii) CBS7435 from gene level to protein function.</title>
        <authorList>
            <person name="Valli M."/>
            <person name="Tatto N.E."/>
            <person name="Peymann A."/>
            <person name="Gruber C."/>
            <person name="Landes N."/>
            <person name="Ekker H."/>
            <person name="Thallinger G.G."/>
            <person name="Mattanovich D."/>
            <person name="Gasser B."/>
            <person name="Graf A.B."/>
        </authorList>
    </citation>
    <scope>GENOME REANNOTATION</scope>
    <source>
        <strain evidence="8 9">ATCC 76273 / CBS 7435 / CECT 11047 / NRRL Y-11430 / Wegner 21-1</strain>
    </source>
</reference>
<name>F2QPG0_KOMPC</name>
<dbReference type="SUPFAM" id="SSF57701">
    <property type="entry name" value="Zn2/Cys6 DNA-binding domain"/>
    <property type="match status" value="1"/>
</dbReference>
<keyword evidence="5" id="KW-0539">Nucleus</keyword>
<dbReference type="PANTHER" id="PTHR31069:SF12">
    <property type="entry name" value="TRANSCRIPTION FACTOR DOMAIN-CONTAINING PROTEIN"/>
    <property type="match status" value="1"/>
</dbReference>
<keyword evidence="3" id="KW-0238">DNA-binding</keyword>
<dbReference type="InterPro" id="IPR036864">
    <property type="entry name" value="Zn2-C6_fun-type_DNA-bd_sf"/>
</dbReference>
<feature type="domain" description="Zn(2)-C6 fungal-type" evidence="7">
    <location>
        <begin position="80"/>
        <end position="112"/>
    </location>
</feature>
<evidence type="ECO:0000256" key="6">
    <source>
        <dbReference type="SAM" id="MobiDB-lite"/>
    </source>
</evidence>
<evidence type="ECO:0000256" key="4">
    <source>
        <dbReference type="ARBA" id="ARBA00023163"/>
    </source>
</evidence>
<evidence type="ECO:0000259" key="7">
    <source>
        <dbReference type="PROSITE" id="PS50048"/>
    </source>
</evidence>
<gene>
    <name evidence="8" type="ordered locus">PP7435_Chr1-1158</name>
</gene>
<dbReference type="PROSITE" id="PS00463">
    <property type="entry name" value="ZN2_CY6_FUNGAL_1"/>
    <property type="match status" value="1"/>
</dbReference>
<organism evidence="8 9">
    <name type="scientific">Komagataella phaffii (strain ATCC 76273 / CBS 7435 / CECT 11047 / NRRL Y-11430 / Wegner 21-1)</name>
    <name type="common">Yeast</name>
    <name type="synonym">Pichia pastoris</name>
    <dbReference type="NCBI Taxonomy" id="981350"/>
    <lineage>
        <taxon>Eukaryota</taxon>
        <taxon>Fungi</taxon>
        <taxon>Dikarya</taxon>
        <taxon>Ascomycota</taxon>
        <taxon>Saccharomycotina</taxon>
        <taxon>Pichiomycetes</taxon>
        <taxon>Pichiales</taxon>
        <taxon>Pichiaceae</taxon>
        <taxon>Komagataella</taxon>
    </lineage>
</organism>
<accession>F2QPG0</accession>